<keyword evidence="8" id="KW-0460">Magnesium</keyword>
<evidence type="ECO:0000256" key="7">
    <source>
        <dbReference type="ARBA" id="ARBA00022840"/>
    </source>
</evidence>
<feature type="binding site" evidence="10">
    <location>
        <position position="237"/>
    </location>
    <ligand>
        <name>5-amino-1-(5-phospho-beta-D-ribosyl)imidazole-4-carboxamide</name>
        <dbReference type="ChEBI" id="CHEBI:58475"/>
    </ligand>
</feature>
<keyword evidence="6 10" id="KW-0658">Purine biosynthesis</keyword>
<dbReference type="EC" id="6.3.4.23" evidence="10"/>
<evidence type="ECO:0000313" key="13">
    <source>
        <dbReference type="EMBL" id="TDA38904.1"/>
    </source>
</evidence>
<dbReference type="InterPro" id="IPR023656">
    <property type="entry name" value="IMP_biosynth_PurP"/>
</dbReference>
<reference evidence="13 15" key="1">
    <citation type="journal article" date="2019" name="Nat. Microbiol.">
        <title>Expanding anaerobic alkane metabolism in the domain of Archaea.</title>
        <authorList>
            <person name="Wang Y."/>
            <person name="Wegener G."/>
            <person name="Hou J."/>
            <person name="Wang F."/>
            <person name="Xiao X."/>
        </authorList>
    </citation>
    <scope>NUCLEOTIDE SEQUENCE [LARGE SCALE GENOMIC DNA]</scope>
    <source>
        <strain evidence="13">WYZ-LMO11</strain>
    </source>
</reference>
<dbReference type="InterPro" id="IPR016185">
    <property type="entry name" value="PreATP-grasp_dom_sf"/>
</dbReference>
<evidence type="ECO:0000259" key="11">
    <source>
        <dbReference type="PROSITE" id="PS50975"/>
    </source>
</evidence>
<feature type="binding site" evidence="10">
    <location>
        <position position="209"/>
    </location>
    <ligand>
        <name>ATP</name>
        <dbReference type="ChEBI" id="CHEBI:30616"/>
    </ligand>
</feature>
<evidence type="ECO:0000256" key="8">
    <source>
        <dbReference type="ARBA" id="ARBA00022842"/>
    </source>
</evidence>
<evidence type="ECO:0000256" key="2">
    <source>
        <dbReference type="ARBA" id="ARBA00001946"/>
    </source>
</evidence>
<feature type="binding site" evidence="10">
    <location>
        <position position="75"/>
    </location>
    <ligand>
        <name>5-amino-1-(5-phospho-beta-D-ribosyl)imidazole-4-carboxamide</name>
        <dbReference type="ChEBI" id="CHEBI:58475"/>
    </ligand>
</feature>
<accession>A0A523BDF7</accession>
<dbReference type="PROSITE" id="PS50975">
    <property type="entry name" value="ATP_GRASP"/>
    <property type="match status" value="1"/>
</dbReference>
<dbReference type="Pfam" id="PF06849">
    <property type="entry name" value="DUF1246"/>
    <property type="match status" value="1"/>
</dbReference>
<evidence type="ECO:0000256" key="4">
    <source>
        <dbReference type="ARBA" id="ARBA00022723"/>
    </source>
</evidence>
<keyword evidence="9" id="KW-0464">Manganese</keyword>
<dbReference type="Pfam" id="PF06973">
    <property type="entry name" value="DUF1297"/>
    <property type="match status" value="1"/>
</dbReference>
<dbReference type="PANTHER" id="PTHR38147">
    <property type="entry name" value="5-FORMAMINOIMIDAZOLE-4-CARBOXAMIDE-1-(BETA)-D-RIBOFURANOSYL 5'-MONOPHOSPHATE SYNTHETASE-RELATED"/>
    <property type="match status" value="1"/>
</dbReference>
<comment type="caution">
    <text evidence="13">The sequence shown here is derived from an EMBL/GenBank/DDBJ whole genome shotgun (WGS) entry which is preliminary data.</text>
</comment>
<dbReference type="EMBL" id="RXIH01000046">
    <property type="protein sequence ID" value="RZN55280.1"/>
    <property type="molecule type" value="Genomic_DNA"/>
</dbReference>
<evidence type="ECO:0000313" key="15">
    <source>
        <dbReference type="Proteomes" id="UP000317265"/>
    </source>
</evidence>
<comment type="cofactor">
    <cofactor evidence="1">
        <name>Mn(2+)</name>
        <dbReference type="ChEBI" id="CHEBI:29035"/>
    </cofactor>
</comment>
<dbReference type="InterPro" id="IPR009720">
    <property type="entry name" value="IMP_biosynth_PurP_C"/>
</dbReference>
<keyword evidence="3 10" id="KW-0436">Ligase</keyword>
<reference evidence="12 14" key="2">
    <citation type="journal article" date="2019" name="Nat. Microbiol.">
        <title>Wide diversity of methane and short-chain alkane metabolisms in uncultured archaea.</title>
        <authorList>
            <person name="Borrel G."/>
            <person name="Adam P.S."/>
            <person name="McKay L.J."/>
            <person name="Chen L.X."/>
            <person name="Sierra-Garcia I.N."/>
            <person name="Sieber C.M."/>
            <person name="Letourneur Q."/>
            <person name="Ghozlane A."/>
            <person name="Andersen G.L."/>
            <person name="Li W.J."/>
            <person name="Hallam S.J."/>
            <person name="Muyzer G."/>
            <person name="de Oliveira V.M."/>
            <person name="Inskeep W.P."/>
            <person name="Banfield J.F."/>
            <person name="Gribaldo S."/>
        </authorList>
    </citation>
    <scope>NUCLEOTIDE SEQUENCE [LARGE SCALE GENOMIC DNA]</scope>
    <source>
        <strain evidence="12">Verst-YHS</strain>
    </source>
</reference>
<proteinExistence type="inferred from homology"/>
<dbReference type="InterPro" id="IPR011761">
    <property type="entry name" value="ATP-grasp"/>
</dbReference>
<evidence type="ECO:0000256" key="9">
    <source>
        <dbReference type="ARBA" id="ARBA00023211"/>
    </source>
</evidence>
<name>A0A523BDF7_9CREN</name>
<dbReference type="Proteomes" id="UP000316080">
    <property type="component" value="Unassembled WGS sequence"/>
</dbReference>
<sequence length="340" mass="39630">MSYISVIASHSALQIIKGAKDENLKTILLCFKEREKFYKMYSSPDKIIIINKIEDIMKEEIQEKIMEAIFIPHGTLISEKNLDKFEKEFKPRVFGNRWIFKWESDRILKDRLLREARIRTPQYFESINDVDRPVIVKLPGAEGGRGYFIARNKEDLKNKLEELTRRRLLKNKENIFIQEYIIGVTIYPHFFYSPIYNRLEILGCDRRYETNVDAIGRIPAKDQLELNIIPTFTVIGNIPIVLRESLLPEIQEIGEKFVEATRKLVPPGIIGPFCLEMICNEEGELYTFEFSGRIVAGTNLFINGSLYSTLLFNEPISMGRRIAREIRKAIENNKLKEIST</sequence>
<dbReference type="PIRSF" id="PIRSF004602">
    <property type="entry name" value="ATPgrasp_PurP"/>
    <property type="match status" value="1"/>
</dbReference>
<feature type="domain" description="ATP-grasp" evidence="11">
    <location>
        <begin position="105"/>
        <end position="331"/>
    </location>
</feature>
<dbReference type="InterPro" id="IPR013815">
    <property type="entry name" value="ATP_grasp_subdomain_1"/>
</dbReference>
<dbReference type="SUPFAM" id="SSF56059">
    <property type="entry name" value="Glutathione synthetase ATP-binding domain-like"/>
    <property type="match status" value="1"/>
</dbReference>
<evidence type="ECO:0000256" key="5">
    <source>
        <dbReference type="ARBA" id="ARBA00022741"/>
    </source>
</evidence>
<evidence type="ECO:0000256" key="10">
    <source>
        <dbReference type="HAMAP-Rule" id="MF_01163"/>
    </source>
</evidence>
<evidence type="ECO:0000313" key="12">
    <source>
        <dbReference type="EMBL" id="RZN55280.1"/>
    </source>
</evidence>
<dbReference type="Gene3D" id="3.30.1490.20">
    <property type="entry name" value="ATP-grasp fold, A domain"/>
    <property type="match status" value="1"/>
</dbReference>
<dbReference type="HAMAP" id="MF_01163">
    <property type="entry name" value="IMP_biosynth_PurP"/>
    <property type="match status" value="1"/>
</dbReference>
<organism evidence="13 15">
    <name type="scientific">Thermoproteota archaeon</name>
    <dbReference type="NCBI Taxonomy" id="2056631"/>
    <lineage>
        <taxon>Archaea</taxon>
        <taxon>Thermoproteota</taxon>
    </lineage>
</organism>
<dbReference type="GO" id="GO:0005524">
    <property type="term" value="F:ATP binding"/>
    <property type="evidence" value="ECO:0007669"/>
    <property type="project" value="UniProtKB-UniRule"/>
</dbReference>
<comment type="function">
    <text evidence="10">Catalyzes the ATP- and formate-dependent formylation of 5-aminoimidazole-4-carboxamide-1-beta-d-ribofuranosyl 5'-monophosphate (AICAR) to 5-formaminoimidazole-4-carboxamide-1-beta-d-ribofuranosyl 5'-monophosphate (FAICAR) in the absence of folates.</text>
</comment>
<evidence type="ECO:0000313" key="14">
    <source>
        <dbReference type="Proteomes" id="UP000316080"/>
    </source>
</evidence>
<comment type="catalytic activity">
    <reaction evidence="10">
        <text>5-amino-1-(5-phospho-beta-D-ribosyl)imidazole-4-carboxamide + formate + ATP = 5-formamido-1-(5-phospho-D-ribosyl)imidazole-4-carboxamide + ADP + phosphate</text>
        <dbReference type="Rhea" id="RHEA:24836"/>
        <dbReference type="ChEBI" id="CHEBI:15740"/>
        <dbReference type="ChEBI" id="CHEBI:30616"/>
        <dbReference type="ChEBI" id="CHEBI:43474"/>
        <dbReference type="ChEBI" id="CHEBI:58467"/>
        <dbReference type="ChEBI" id="CHEBI:58475"/>
        <dbReference type="ChEBI" id="CHEBI:456216"/>
        <dbReference type="EC" id="6.3.4.23"/>
    </reaction>
</comment>
<dbReference type="GO" id="GO:0006189">
    <property type="term" value="P:'de novo' IMP biosynthetic process"/>
    <property type="evidence" value="ECO:0007669"/>
    <property type="project" value="UniProtKB-UniRule"/>
</dbReference>
<dbReference type="InterPro" id="IPR010672">
    <property type="entry name" value="IMP_biosynth_PurP_N"/>
</dbReference>
<feature type="binding site" evidence="10">
    <location>
        <position position="10"/>
    </location>
    <ligand>
        <name>5-amino-1-(5-phospho-beta-D-ribosyl)imidazole-4-carboxamide</name>
        <dbReference type="ChEBI" id="CHEBI:58475"/>
    </ligand>
</feature>
<comment type="pathway">
    <text evidence="10">Purine metabolism; IMP biosynthesis via de novo pathway; 5-formamido-1-(5-phospho-D-ribosyl)imidazole-4-carboxamide from 5-amino-1-(5-phospho-D-ribosyl)imidazole-4-carboxamide (formate route): step 1/1.</text>
</comment>
<keyword evidence="7 10" id="KW-0067">ATP-binding</keyword>
<dbReference type="UniPathway" id="UPA00074">
    <property type="reaction ID" value="UER00134"/>
</dbReference>
<evidence type="ECO:0000256" key="3">
    <source>
        <dbReference type="ARBA" id="ARBA00022598"/>
    </source>
</evidence>
<dbReference type="EMBL" id="QNVI01000041">
    <property type="protein sequence ID" value="TDA38904.1"/>
    <property type="molecule type" value="Genomic_DNA"/>
</dbReference>
<evidence type="ECO:0000256" key="6">
    <source>
        <dbReference type="ARBA" id="ARBA00022755"/>
    </source>
</evidence>
<dbReference type="GO" id="GO:0000287">
    <property type="term" value="F:magnesium ion binding"/>
    <property type="evidence" value="ECO:0007669"/>
    <property type="project" value="InterPro"/>
</dbReference>
<dbReference type="Gene3D" id="3.30.470.20">
    <property type="entry name" value="ATP-grasp fold, B domain"/>
    <property type="match status" value="1"/>
</dbReference>
<keyword evidence="4" id="KW-0479">Metal-binding</keyword>
<dbReference type="PANTHER" id="PTHR38147:SF2">
    <property type="entry name" value="5-FORMAMINOIMIDAZOLE-4-CARBOXAMIDE-1-(BETA)-D-RIBOFURANOSYL 5'-MONOPHOSPHATE SYNTHETASE"/>
    <property type="match status" value="1"/>
</dbReference>
<keyword evidence="5 10" id="KW-0547">Nucleotide-binding</keyword>
<evidence type="ECO:0000256" key="1">
    <source>
        <dbReference type="ARBA" id="ARBA00001936"/>
    </source>
</evidence>
<dbReference type="AlphaFoldDB" id="A0A523BDF7"/>
<protein>
    <recommendedName>
        <fullName evidence="10">5-formaminoimidazole-4-carboxamide-1-(beta)-D-ribofuranosyl 5'-monophosphate synthetase</fullName>
        <ecNumber evidence="10">6.3.4.23</ecNumber>
    </recommendedName>
    <alternativeName>
        <fullName evidence="10">5-aminoimidazole-4-carboxamide-1-beta-D-ribofuranosyl 5'-monophosphate--formate ligase</fullName>
    </alternativeName>
</protein>
<comment type="cofactor">
    <cofactor evidence="2">
        <name>Mg(2+)</name>
        <dbReference type="ChEBI" id="CHEBI:18420"/>
    </cofactor>
</comment>
<dbReference type="Gene3D" id="3.40.50.20">
    <property type="match status" value="1"/>
</dbReference>
<dbReference type="SUPFAM" id="SSF52440">
    <property type="entry name" value="PreATP-grasp domain"/>
    <property type="match status" value="1"/>
</dbReference>
<dbReference type="Proteomes" id="UP000317265">
    <property type="component" value="Unassembled WGS sequence"/>
</dbReference>
<gene>
    <name evidence="10" type="primary">purP</name>
    <name evidence="13" type="ORF">DSO09_03410</name>
    <name evidence="12" type="ORF">EF809_06030</name>
</gene>
<comment type="similarity">
    <text evidence="10">Belongs to the phosphohexose mutase family.</text>
</comment>
<dbReference type="GO" id="GO:0016879">
    <property type="term" value="F:ligase activity, forming carbon-nitrogen bonds"/>
    <property type="evidence" value="ECO:0007669"/>
    <property type="project" value="UniProtKB-UniRule"/>
</dbReference>